<reference evidence="2 3" key="1">
    <citation type="submission" date="2019-06" db="EMBL/GenBank/DDBJ databases">
        <title>A chromosomal-level reference genome of Carpinus fangiana (Coryloideae, Betulaceae).</title>
        <authorList>
            <person name="Yang X."/>
            <person name="Wang Z."/>
            <person name="Zhang L."/>
            <person name="Hao G."/>
            <person name="Liu J."/>
            <person name="Yang Y."/>
        </authorList>
    </citation>
    <scope>NUCLEOTIDE SEQUENCE [LARGE SCALE GENOMIC DNA]</scope>
    <source>
        <strain evidence="2">Cfa_2016G</strain>
        <tissue evidence="2">Leaf</tissue>
    </source>
</reference>
<dbReference type="AlphaFoldDB" id="A0A5N6KW37"/>
<evidence type="ECO:0000313" key="2">
    <source>
        <dbReference type="EMBL" id="KAB8349734.1"/>
    </source>
</evidence>
<accession>A0A5N6KW37</accession>
<dbReference type="EMBL" id="VIBQ01000014">
    <property type="protein sequence ID" value="KAB8349734.1"/>
    <property type="molecule type" value="Genomic_DNA"/>
</dbReference>
<evidence type="ECO:0000256" key="1">
    <source>
        <dbReference type="SAM" id="MobiDB-lite"/>
    </source>
</evidence>
<protein>
    <submittedName>
        <fullName evidence="2">Uncharacterized protein</fullName>
    </submittedName>
</protein>
<proteinExistence type="predicted"/>
<comment type="caution">
    <text evidence="2">The sequence shown here is derived from an EMBL/GenBank/DDBJ whole genome shotgun (WGS) entry which is preliminary data.</text>
</comment>
<sequence>MGPDLQLPKRCSSLLQSPVEIAITVRQPQGGPRQEERERGTHCGIEMADSCAQKASFALADEKGTGSCPRPASFLCRSSKSVKNCCFSLCTVLPCRYRSKNLSKRLPEPSRQSVRVLHLAECSVQSGCEDGYGGESSDFWKEEDLSGLTSKAKERFPDRHGTKRGCDETGSQEDAKVWVLKSYGLTGGAVVTKSSGRGRVRGEAWKKTRDVGLSDGEGNDIKGSMDMRSGQGSNHSGFCCWG</sequence>
<organism evidence="2 3">
    <name type="scientific">Carpinus fangiana</name>
    <dbReference type="NCBI Taxonomy" id="176857"/>
    <lineage>
        <taxon>Eukaryota</taxon>
        <taxon>Viridiplantae</taxon>
        <taxon>Streptophyta</taxon>
        <taxon>Embryophyta</taxon>
        <taxon>Tracheophyta</taxon>
        <taxon>Spermatophyta</taxon>
        <taxon>Magnoliopsida</taxon>
        <taxon>eudicotyledons</taxon>
        <taxon>Gunneridae</taxon>
        <taxon>Pentapetalae</taxon>
        <taxon>rosids</taxon>
        <taxon>fabids</taxon>
        <taxon>Fagales</taxon>
        <taxon>Betulaceae</taxon>
        <taxon>Carpinus</taxon>
    </lineage>
</organism>
<feature type="region of interest" description="Disordered" evidence="1">
    <location>
        <begin position="215"/>
        <end position="242"/>
    </location>
</feature>
<gene>
    <name evidence="2" type="ORF">FH972_023749</name>
</gene>
<evidence type="ECO:0000313" key="3">
    <source>
        <dbReference type="Proteomes" id="UP000327013"/>
    </source>
</evidence>
<keyword evidence="3" id="KW-1185">Reference proteome</keyword>
<name>A0A5N6KW37_9ROSI</name>
<dbReference type="Proteomes" id="UP000327013">
    <property type="component" value="Unassembled WGS sequence"/>
</dbReference>